<dbReference type="EMBL" id="LR796529">
    <property type="protein sequence ID" value="CAB4149950.1"/>
    <property type="molecule type" value="Genomic_DNA"/>
</dbReference>
<gene>
    <name evidence="2" type="ORF">UFOVP1081_52</name>
    <name evidence="3" type="ORF">UFOVP1433_52</name>
    <name evidence="1" type="ORF">UFOVP553_52</name>
</gene>
<evidence type="ECO:0000313" key="1">
    <source>
        <dbReference type="EMBL" id="CAB4149950.1"/>
    </source>
</evidence>
<dbReference type="EMBL" id="LR797038">
    <property type="protein sequence ID" value="CAB4183340.1"/>
    <property type="molecule type" value="Genomic_DNA"/>
</dbReference>
<sequence length="240" mass="26217">MANDKDSLRLISAWLMILADLCPGGEAMTKQRSANLALALVSDFPTGAFTTASARHCAIGSDFFPGFDSLTKRLGEWWAENRPATVPRAEPGSAEAALTGSDLIWWEYWMKHRADRAAYDDRVRTIGKWSDVSQLPLARFASLIREMSPKAWAVISGSHTPDDDRAEAYDVARAVQAATASTRPPQIPFTPPVAEQRLSFANLPALIPAKAPDAALLAERRDANPIVQAARAQSKGWMDQ</sequence>
<dbReference type="EMBL" id="LR797392">
    <property type="protein sequence ID" value="CAB4213073.1"/>
    <property type="molecule type" value="Genomic_DNA"/>
</dbReference>
<reference evidence="2" key="1">
    <citation type="submission" date="2020-05" db="EMBL/GenBank/DDBJ databases">
        <authorList>
            <person name="Chiriac C."/>
            <person name="Salcher M."/>
            <person name="Ghai R."/>
            <person name="Kavagutti S V."/>
        </authorList>
    </citation>
    <scope>NUCLEOTIDE SEQUENCE</scope>
</reference>
<protein>
    <submittedName>
        <fullName evidence="2">Uncharacterized protein</fullName>
    </submittedName>
</protein>
<name>A0A6J5QF55_9CAUD</name>
<organism evidence="2">
    <name type="scientific">uncultured Caudovirales phage</name>
    <dbReference type="NCBI Taxonomy" id="2100421"/>
    <lineage>
        <taxon>Viruses</taxon>
        <taxon>Duplodnaviria</taxon>
        <taxon>Heunggongvirae</taxon>
        <taxon>Uroviricota</taxon>
        <taxon>Caudoviricetes</taxon>
        <taxon>Peduoviridae</taxon>
        <taxon>Maltschvirus</taxon>
        <taxon>Maltschvirus maltsch</taxon>
    </lineage>
</organism>
<evidence type="ECO:0000313" key="2">
    <source>
        <dbReference type="EMBL" id="CAB4183340.1"/>
    </source>
</evidence>
<proteinExistence type="predicted"/>
<evidence type="ECO:0000313" key="3">
    <source>
        <dbReference type="EMBL" id="CAB4213073.1"/>
    </source>
</evidence>
<accession>A0A6J5QF55</accession>